<feature type="signal peptide" evidence="1">
    <location>
        <begin position="1"/>
        <end position="21"/>
    </location>
</feature>
<name>A0ABT7F4V9_9RHOB</name>
<dbReference type="RefSeq" id="WP_284482397.1">
    <property type="nucleotide sequence ID" value="NZ_JASNJD010000016.1"/>
</dbReference>
<dbReference type="EMBL" id="JASNJD010000016">
    <property type="protein sequence ID" value="MDK3019626.1"/>
    <property type="molecule type" value="Genomic_DNA"/>
</dbReference>
<keyword evidence="1" id="KW-0732">Signal</keyword>
<evidence type="ECO:0000256" key="1">
    <source>
        <dbReference type="SAM" id="SignalP"/>
    </source>
</evidence>
<proteinExistence type="predicted"/>
<sequence length="223" mass="24484">MRCLVCFTVLWFLLCPFPAIAGAWLRQKGETFVSLTAITRHGDPLAAREISLYADHGLGPGLSLGLDLNQRPGSSGHATLFARLPLSRPGARLKFATEAAVGGHHWQGTWHPMYRLTLSAGRGFSTRSGAWGWMAVDLSRERRFGDALPIHKLDATLGLSAPARIRPILQVETAHIAGQPLLWAVIPGLLIDAPNRRTWHIGLERKSAGHQTLGLKIGLWQRF</sequence>
<reference evidence="2 3" key="1">
    <citation type="submission" date="2023-05" db="EMBL/GenBank/DDBJ databases">
        <title>Pseudodonghicola sp. nov.</title>
        <authorList>
            <person name="Huang J."/>
        </authorList>
    </citation>
    <scope>NUCLEOTIDE SEQUENCE [LARGE SCALE GENOMIC DNA]</scope>
    <source>
        <strain evidence="2 3">IC7</strain>
    </source>
</reference>
<dbReference type="Proteomes" id="UP001243757">
    <property type="component" value="Unassembled WGS sequence"/>
</dbReference>
<comment type="caution">
    <text evidence="2">The sequence shown here is derived from an EMBL/GenBank/DDBJ whole genome shotgun (WGS) entry which is preliminary data.</text>
</comment>
<protein>
    <recommendedName>
        <fullName evidence="4">Transporter</fullName>
    </recommendedName>
</protein>
<evidence type="ECO:0000313" key="2">
    <source>
        <dbReference type="EMBL" id="MDK3019626.1"/>
    </source>
</evidence>
<organism evidence="2 3">
    <name type="scientific">Pseudodonghicola flavimaris</name>
    <dbReference type="NCBI Taxonomy" id="3050036"/>
    <lineage>
        <taxon>Bacteria</taxon>
        <taxon>Pseudomonadati</taxon>
        <taxon>Pseudomonadota</taxon>
        <taxon>Alphaproteobacteria</taxon>
        <taxon>Rhodobacterales</taxon>
        <taxon>Paracoccaceae</taxon>
        <taxon>Pseudodonghicola</taxon>
    </lineage>
</organism>
<feature type="chain" id="PRO_5045565271" description="Transporter" evidence="1">
    <location>
        <begin position="22"/>
        <end position="223"/>
    </location>
</feature>
<keyword evidence="3" id="KW-1185">Reference proteome</keyword>
<accession>A0ABT7F4V9</accession>
<evidence type="ECO:0008006" key="4">
    <source>
        <dbReference type="Google" id="ProtNLM"/>
    </source>
</evidence>
<evidence type="ECO:0000313" key="3">
    <source>
        <dbReference type="Proteomes" id="UP001243757"/>
    </source>
</evidence>
<gene>
    <name evidence="2" type="ORF">QO033_18240</name>
</gene>